<evidence type="ECO:0008006" key="3">
    <source>
        <dbReference type="Google" id="ProtNLM"/>
    </source>
</evidence>
<name>A0A3N4HJC7_ASCIM</name>
<dbReference type="Proteomes" id="UP000275078">
    <property type="component" value="Unassembled WGS sequence"/>
</dbReference>
<proteinExistence type="predicted"/>
<organism evidence="1 2">
    <name type="scientific">Ascobolus immersus RN42</name>
    <dbReference type="NCBI Taxonomy" id="1160509"/>
    <lineage>
        <taxon>Eukaryota</taxon>
        <taxon>Fungi</taxon>
        <taxon>Dikarya</taxon>
        <taxon>Ascomycota</taxon>
        <taxon>Pezizomycotina</taxon>
        <taxon>Pezizomycetes</taxon>
        <taxon>Pezizales</taxon>
        <taxon>Ascobolaceae</taxon>
        <taxon>Ascobolus</taxon>
    </lineage>
</organism>
<accession>A0A3N4HJC7</accession>
<sequence length="175" mass="20161">MPTRPSFLTLPLEMRLEVYDWCTILTRLILTHTCRTCYTDIKTRPEIIQRCRWLLCSEHVQTKKHPLLPDGITPICIAMIANEKTFGRRDFLESSASRREQSKEAATFNRVYGSSYPGRGLWCCECCMMFQYMCFHPSQAEKVYGMRLCEDCDPGSGWVAFGDYAKHLGRVAVGL</sequence>
<dbReference type="EMBL" id="ML119805">
    <property type="protein sequence ID" value="RPA73969.1"/>
    <property type="molecule type" value="Genomic_DNA"/>
</dbReference>
<dbReference type="AlphaFoldDB" id="A0A3N4HJC7"/>
<dbReference type="OrthoDB" id="435188at2759"/>
<gene>
    <name evidence="1" type="ORF">BJ508DRAFT_333546</name>
</gene>
<keyword evidence="2" id="KW-1185">Reference proteome</keyword>
<evidence type="ECO:0000313" key="2">
    <source>
        <dbReference type="Proteomes" id="UP000275078"/>
    </source>
</evidence>
<reference evidence="1 2" key="1">
    <citation type="journal article" date="2018" name="Nat. Ecol. Evol.">
        <title>Pezizomycetes genomes reveal the molecular basis of ectomycorrhizal truffle lifestyle.</title>
        <authorList>
            <person name="Murat C."/>
            <person name="Payen T."/>
            <person name="Noel B."/>
            <person name="Kuo A."/>
            <person name="Morin E."/>
            <person name="Chen J."/>
            <person name="Kohler A."/>
            <person name="Krizsan K."/>
            <person name="Balestrini R."/>
            <person name="Da Silva C."/>
            <person name="Montanini B."/>
            <person name="Hainaut M."/>
            <person name="Levati E."/>
            <person name="Barry K.W."/>
            <person name="Belfiori B."/>
            <person name="Cichocki N."/>
            <person name="Clum A."/>
            <person name="Dockter R.B."/>
            <person name="Fauchery L."/>
            <person name="Guy J."/>
            <person name="Iotti M."/>
            <person name="Le Tacon F."/>
            <person name="Lindquist E.A."/>
            <person name="Lipzen A."/>
            <person name="Malagnac F."/>
            <person name="Mello A."/>
            <person name="Molinier V."/>
            <person name="Miyauchi S."/>
            <person name="Poulain J."/>
            <person name="Riccioni C."/>
            <person name="Rubini A."/>
            <person name="Sitrit Y."/>
            <person name="Splivallo R."/>
            <person name="Traeger S."/>
            <person name="Wang M."/>
            <person name="Zifcakova L."/>
            <person name="Wipf D."/>
            <person name="Zambonelli A."/>
            <person name="Paolocci F."/>
            <person name="Nowrousian M."/>
            <person name="Ottonello S."/>
            <person name="Baldrian P."/>
            <person name="Spatafora J.W."/>
            <person name="Henrissat B."/>
            <person name="Nagy L.G."/>
            <person name="Aury J.M."/>
            <person name="Wincker P."/>
            <person name="Grigoriev I.V."/>
            <person name="Bonfante P."/>
            <person name="Martin F.M."/>
        </authorList>
    </citation>
    <scope>NUCLEOTIDE SEQUENCE [LARGE SCALE GENOMIC DNA]</scope>
    <source>
        <strain evidence="1 2">RN42</strain>
    </source>
</reference>
<protein>
    <recommendedName>
        <fullName evidence="3">F-box domain-containing protein</fullName>
    </recommendedName>
</protein>
<evidence type="ECO:0000313" key="1">
    <source>
        <dbReference type="EMBL" id="RPA73969.1"/>
    </source>
</evidence>